<keyword evidence="1 6" id="KW-0489">Methyltransferase</keyword>
<keyword evidence="2 6" id="KW-0808">Transferase</keyword>
<evidence type="ECO:0000256" key="5">
    <source>
        <dbReference type="ARBA" id="ARBA00047422"/>
    </source>
</evidence>
<comment type="caution">
    <text evidence="9">The sequence shown here is derived from an EMBL/GenBank/DDBJ whole genome shotgun (WGS) entry which is preliminary data.</text>
</comment>
<proteinExistence type="inferred from homology"/>
<dbReference type="PANTHER" id="PTHR10629:SF52">
    <property type="entry name" value="DNA (CYTOSINE-5)-METHYLTRANSFERASE 1"/>
    <property type="match status" value="1"/>
</dbReference>
<dbReference type="InterPro" id="IPR001525">
    <property type="entry name" value="C5_MeTfrase"/>
</dbReference>
<keyword evidence="10" id="KW-1185">Reference proteome</keyword>
<dbReference type="EC" id="2.1.1.37" evidence="8"/>
<comment type="catalytic activity">
    <reaction evidence="5 8">
        <text>a 2'-deoxycytidine in DNA + S-adenosyl-L-methionine = a 5-methyl-2'-deoxycytidine in DNA + S-adenosyl-L-homocysteine + H(+)</text>
        <dbReference type="Rhea" id="RHEA:13681"/>
        <dbReference type="Rhea" id="RHEA-COMP:11369"/>
        <dbReference type="Rhea" id="RHEA-COMP:11370"/>
        <dbReference type="ChEBI" id="CHEBI:15378"/>
        <dbReference type="ChEBI" id="CHEBI:57856"/>
        <dbReference type="ChEBI" id="CHEBI:59789"/>
        <dbReference type="ChEBI" id="CHEBI:85452"/>
        <dbReference type="ChEBI" id="CHEBI:85454"/>
        <dbReference type="EC" id="2.1.1.37"/>
    </reaction>
</comment>
<dbReference type="InterPro" id="IPR050390">
    <property type="entry name" value="C5-Methyltransferase"/>
</dbReference>
<evidence type="ECO:0000256" key="6">
    <source>
        <dbReference type="PROSITE-ProRule" id="PRU01016"/>
    </source>
</evidence>
<dbReference type="RefSeq" id="WP_428984171.1">
    <property type="nucleotide sequence ID" value="NZ_CATZBU010000028.1"/>
</dbReference>
<accession>A0ABN9JHK3</accession>
<evidence type="ECO:0000256" key="1">
    <source>
        <dbReference type="ARBA" id="ARBA00022603"/>
    </source>
</evidence>
<evidence type="ECO:0000256" key="7">
    <source>
        <dbReference type="RuleBase" id="RU000416"/>
    </source>
</evidence>
<evidence type="ECO:0000256" key="2">
    <source>
        <dbReference type="ARBA" id="ARBA00022679"/>
    </source>
</evidence>
<dbReference type="GO" id="GO:0032259">
    <property type="term" value="P:methylation"/>
    <property type="evidence" value="ECO:0007669"/>
    <property type="project" value="UniProtKB-KW"/>
</dbReference>
<dbReference type="PANTHER" id="PTHR10629">
    <property type="entry name" value="CYTOSINE-SPECIFIC METHYLTRANSFERASE"/>
    <property type="match status" value="1"/>
</dbReference>
<evidence type="ECO:0000256" key="3">
    <source>
        <dbReference type="ARBA" id="ARBA00022691"/>
    </source>
</evidence>
<feature type="active site" evidence="6">
    <location>
        <position position="89"/>
    </location>
</feature>
<dbReference type="Proteomes" id="UP001189813">
    <property type="component" value="Unassembled WGS sequence"/>
</dbReference>
<reference evidence="9 10" key="1">
    <citation type="submission" date="2023-07" db="EMBL/GenBank/DDBJ databases">
        <authorList>
            <person name="Peeters C."/>
        </authorList>
    </citation>
    <scope>NUCLEOTIDE SEQUENCE [LARGE SCALE GENOMIC DNA]</scope>
    <source>
        <strain evidence="9 10">LMG 19083</strain>
    </source>
</reference>
<dbReference type="EMBL" id="CATZBU010000028">
    <property type="protein sequence ID" value="CAJ0809507.1"/>
    <property type="molecule type" value="Genomic_DNA"/>
</dbReference>
<dbReference type="Gene3D" id="3.40.50.150">
    <property type="entry name" value="Vaccinia Virus protein VP39"/>
    <property type="match status" value="1"/>
</dbReference>
<protein>
    <recommendedName>
        <fullName evidence="8">Cytosine-specific methyltransferase</fullName>
        <ecNumber evidence="8">2.1.1.37</ecNumber>
    </recommendedName>
</protein>
<dbReference type="SUPFAM" id="SSF53335">
    <property type="entry name" value="S-adenosyl-L-methionine-dependent methyltransferases"/>
    <property type="match status" value="1"/>
</dbReference>
<name>A0ABN9JHK3_9RALS</name>
<sequence length="363" mass="39958">MAAHTLPAPLSPMNLVDLFCGCGGFSLGAHQAGFDVKAAFDLDPILTSSYRTNFPKTDLQLRDVRGLSGGEIKDIVGVPVDGVFGGPPCQGFSDIGKRDVNDPRRELLLDFFRIVDELRPRFFIMENVRGLSYKDARALLDRGISQVSSRYSILGPVLLDAANFGAATSRTRLFIIGTDRKRCPPISMEDLLAWQRRPATVKSAISDLANATLVEDPAAGFDVWRIVKRGRPSEYASALRSADGSFTGNRRTVHQATTEARFASLKQGTHDPVGRHYKLKWDGLCPTLRAGTGSDRGSYQSVRPLHPEEPRVITVREAARLQGFPDSHLFHPTIWHSFRMIGNSVSPIMSKAIFGAVRERLLA</sequence>
<dbReference type="PROSITE" id="PS00095">
    <property type="entry name" value="C5_MTASE_2"/>
    <property type="match status" value="1"/>
</dbReference>
<keyword evidence="3 6" id="KW-0949">S-adenosyl-L-methionine</keyword>
<comment type="similarity">
    <text evidence="6 7">Belongs to the class I-like SAM-binding methyltransferase superfamily. C5-methyltransferase family.</text>
</comment>
<evidence type="ECO:0000313" key="9">
    <source>
        <dbReference type="EMBL" id="CAJ0809507.1"/>
    </source>
</evidence>
<evidence type="ECO:0000256" key="8">
    <source>
        <dbReference type="RuleBase" id="RU000417"/>
    </source>
</evidence>
<dbReference type="PROSITE" id="PS00094">
    <property type="entry name" value="C5_MTASE_1"/>
    <property type="match status" value="1"/>
</dbReference>
<dbReference type="InterPro" id="IPR031303">
    <property type="entry name" value="C5_meth_CS"/>
</dbReference>
<dbReference type="PRINTS" id="PR00105">
    <property type="entry name" value="C5METTRFRASE"/>
</dbReference>
<keyword evidence="4" id="KW-0680">Restriction system</keyword>
<dbReference type="InterPro" id="IPR029063">
    <property type="entry name" value="SAM-dependent_MTases_sf"/>
</dbReference>
<dbReference type="Pfam" id="PF00145">
    <property type="entry name" value="DNA_methylase"/>
    <property type="match status" value="1"/>
</dbReference>
<evidence type="ECO:0000256" key="4">
    <source>
        <dbReference type="ARBA" id="ARBA00022747"/>
    </source>
</evidence>
<dbReference type="NCBIfam" id="TIGR00675">
    <property type="entry name" value="dcm"/>
    <property type="match status" value="1"/>
</dbReference>
<dbReference type="InterPro" id="IPR018117">
    <property type="entry name" value="C5_DNA_meth_AS"/>
</dbReference>
<dbReference type="GO" id="GO:0003886">
    <property type="term" value="F:DNA (cytosine-5-)-methyltransferase activity"/>
    <property type="evidence" value="ECO:0007669"/>
    <property type="project" value="UniProtKB-EC"/>
</dbReference>
<dbReference type="PROSITE" id="PS51679">
    <property type="entry name" value="SAM_MT_C5"/>
    <property type="match status" value="1"/>
</dbReference>
<organism evidence="9 10">
    <name type="scientific">Ralstonia psammae</name>
    <dbReference type="NCBI Taxonomy" id="3058598"/>
    <lineage>
        <taxon>Bacteria</taxon>
        <taxon>Pseudomonadati</taxon>
        <taxon>Pseudomonadota</taxon>
        <taxon>Betaproteobacteria</taxon>
        <taxon>Burkholderiales</taxon>
        <taxon>Burkholderiaceae</taxon>
        <taxon>Ralstonia</taxon>
    </lineage>
</organism>
<gene>
    <name evidence="9" type="primary">haeIIIM</name>
    <name evidence="9" type="ORF">LMG19083_04950</name>
</gene>
<evidence type="ECO:0000313" key="10">
    <source>
        <dbReference type="Proteomes" id="UP001189813"/>
    </source>
</evidence>
<dbReference type="Gene3D" id="3.90.120.10">
    <property type="entry name" value="DNA Methylase, subunit A, domain 2"/>
    <property type="match status" value="1"/>
</dbReference>